<reference evidence="1" key="1">
    <citation type="submission" date="2022-06" db="EMBL/GenBank/DDBJ databases">
        <title>New cyanobacteria of genus Symplocastrum in benthos of Lake Baikal.</title>
        <authorList>
            <person name="Sorokovikova E."/>
            <person name="Tikhonova I."/>
            <person name="Krasnopeev A."/>
            <person name="Evseev P."/>
            <person name="Gladkikh A."/>
            <person name="Belykh O."/>
        </authorList>
    </citation>
    <scope>NUCLEOTIDE SEQUENCE</scope>
    <source>
        <strain evidence="1">BBK-W-15</strain>
    </source>
</reference>
<proteinExistence type="predicted"/>
<name>A0AAE3KPR8_9CYAN</name>
<organism evidence="1 2">
    <name type="scientific">Limnofasciculus baicalensis BBK-W-15</name>
    <dbReference type="NCBI Taxonomy" id="2699891"/>
    <lineage>
        <taxon>Bacteria</taxon>
        <taxon>Bacillati</taxon>
        <taxon>Cyanobacteriota</taxon>
        <taxon>Cyanophyceae</taxon>
        <taxon>Coleofasciculales</taxon>
        <taxon>Coleofasciculaceae</taxon>
        <taxon>Limnofasciculus</taxon>
        <taxon>Limnofasciculus baicalensis</taxon>
    </lineage>
</organism>
<dbReference type="Proteomes" id="UP001204953">
    <property type="component" value="Unassembled WGS sequence"/>
</dbReference>
<dbReference type="RefSeq" id="WP_254013846.1">
    <property type="nucleotide sequence ID" value="NZ_JAMZMM010000280.1"/>
</dbReference>
<accession>A0AAE3KPR8</accession>
<evidence type="ECO:0000313" key="2">
    <source>
        <dbReference type="Proteomes" id="UP001204953"/>
    </source>
</evidence>
<dbReference type="AlphaFoldDB" id="A0AAE3KPR8"/>
<evidence type="ECO:0000313" key="1">
    <source>
        <dbReference type="EMBL" id="MCP2731101.1"/>
    </source>
</evidence>
<gene>
    <name evidence="1" type="ORF">NJ959_21980</name>
</gene>
<sequence length="121" mass="14018">MTTNPKQRKSEPDFAIYDSVDIRGVWISEEKGYQWHSGCYVIHQEFKQGKWWYAIARPYHGNNNITQLSYPVAYPSNRLRKTENHTPLKVTGGVYKSDDFLSQYGASLLKNALQNGLIYVE</sequence>
<keyword evidence="2" id="KW-1185">Reference proteome</keyword>
<protein>
    <submittedName>
        <fullName evidence="1">Uncharacterized protein</fullName>
    </submittedName>
</protein>
<comment type="caution">
    <text evidence="1">The sequence shown here is derived from an EMBL/GenBank/DDBJ whole genome shotgun (WGS) entry which is preliminary data.</text>
</comment>
<dbReference type="EMBL" id="JAMZMM010000280">
    <property type="protein sequence ID" value="MCP2731101.1"/>
    <property type="molecule type" value="Genomic_DNA"/>
</dbReference>